<dbReference type="AlphaFoldDB" id="A0A371JKT6"/>
<sequence>MGHFRPASYGHFNPARVVYYVRRFQQYADHINKISINSVGYEEFYGITLDSENIDDQRVILEDFTVSLNSSKYPPDVPFSDYWYIVKTSHTRGIRITGKSMVVSTVNSMKKGGAEYKKIYDDSNINERDENGETKSGLYSIFIPARFCMEGMFDRFGFSIVEDPKKPIRTDEGRMTKTGTKTYLKNKAESLKNDPEKLNEFKRQFPETIRDAFRDESDDCEFNLVKLMEQIDHNTFELNDDFNNKDDFRGNDDMERGNLSWLHGVRFGQVVWNPDPVNGRFFVKKGCHPPKEIRNQFNQIRRFGILANAPIASDLGTIGVDPYNRSRNADGRGSNGSMHLTTRMNTYGLPSNKLIMEYIARPKKIEIFFEEVLMASIYWSVPFLSELSNERFLAFIKDNGFRHFSMNNPFKKWKDLNPTEKEFGGAPQQDTKIGDAQFYAVHSYVEDHIGVARDGVHRPIGDMGDFPFTRTLIQLKDVDTSNRTKYDAYISFSLSLLGNNKRIKKQEEKPETVPIPFTVYDNSGVTSKVLA</sequence>
<accession>A0A371JKT6</accession>
<gene>
    <name evidence="1" type="ORF">DX873_18625</name>
</gene>
<proteinExistence type="predicted"/>
<organism evidence="1 2">
    <name type="scientific">Flagellimonas nanhaiensis</name>
    <dbReference type="NCBI Taxonomy" id="2292706"/>
    <lineage>
        <taxon>Bacteria</taxon>
        <taxon>Pseudomonadati</taxon>
        <taxon>Bacteroidota</taxon>
        <taxon>Flavobacteriia</taxon>
        <taxon>Flavobacteriales</taxon>
        <taxon>Flavobacteriaceae</taxon>
        <taxon>Flagellimonas</taxon>
    </lineage>
</organism>
<keyword evidence="2" id="KW-1185">Reference proteome</keyword>
<dbReference type="Proteomes" id="UP000261828">
    <property type="component" value="Unassembled WGS sequence"/>
</dbReference>
<evidence type="ECO:0000313" key="2">
    <source>
        <dbReference type="Proteomes" id="UP000261828"/>
    </source>
</evidence>
<protein>
    <submittedName>
        <fullName evidence="1">Uncharacterized protein</fullName>
    </submittedName>
</protein>
<comment type="caution">
    <text evidence="1">The sequence shown here is derived from an EMBL/GenBank/DDBJ whole genome shotgun (WGS) entry which is preliminary data.</text>
</comment>
<reference evidence="1 2" key="1">
    <citation type="submission" date="2018-08" db="EMBL/GenBank/DDBJ databases">
        <title>Muricauda nanhaiensis sp. nov., isolated from seawater of the South China Sea.</title>
        <authorList>
            <person name="Dang Y."/>
        </authorList>
    </citation>
    <scope>NUCLEOTIDE SEQUENCE [LARGE SCALE GENOMIC DNA]</scope>
    <source>
        <strain evidence="1 2">SM1704</strain>
    </source>
</reference>
<dbReference type="EMBL" id="QTJX01000010">
    <property type="protein sequence ID" value="RDY57574.1"/>
    <property type="molecule type" value="Genomic_DNA"/>
</dbReference>
<name>A0A371JKT6_9FLAO</name>
<evidence type="ECO:0000313" key="1">
    <source>
        <dbReference type="EMBL" id="RDY57574.1"/>
    </source>
</evidence>